<evidence type="ECO:0000313" key="2">
    <source>
        <dbReference type="Proteomes" id="UP001054837"/>
    </source>
</evidence>
<reference evidence="1 2" key="1">
    <citation type="submission" date="2021-06" db="EMBL/GenBank/DDBJ databases">
        <title>Caerostris darwini draft genome.</title>
        <authorList>
            <person name="Kono N."/>
            <person name="Arakawa K."/>
        </authorList>
    </citation>
    <scope>NUCLEOTIDE SEQUENCE [LARGE SCALE GENOMIC DNA]</scope>
</reference>
<evidence type="ECO:0000313" key="1">
    <source>
        <dbReference type="EMBL" id="GIY85406.1"/>
    </source>
</evidence>
<organism evidence="1 2">
    <name type="scientific">Caerostris darwini</name>
    <dbReference type="NCBI Taxonomy" id="1538125"/>
    <lineage>
        <taxon>Eukaryota</taxon>
        <taxon>Metazoa</taxon>
        <taxon>Ecdysozoa</taxon>
        <taxon>Arthropoda</taxon>
        <taxon>Chelicerata</taxon>
        <taxon>Arachnida</taxon>
        <taxon>Araneae</taxon>
        <taxon>Araneomorphae</taxon>
        <taxon>Entelegynae</taxon>
        <taxon>Araneoidea</taxon>
        <taxon>Araneidae</taxon>
        <taxon>Caerostris</taxon>
    </lineage>
</organism>
<dbReference type="Proteomes" id="UP001054837">
    <property type="component" value="Unassembled WGS sequence"/>
</dbReference>
<dbReference type="AlphaFoldDB" id="A0AAV4WSD0"/>
<gene>
    <name evidence="1" type="ORF">CDAR_207661</name>
</gene>
<name>A0AAV4WSD0_9ARAC</name>
<sequence length="103" mass="11486">MEPHLGNIDMEELGHKRTPCSSSLGVDTVHSFQKSFVFPRRAPPPFPTFSIDSLVNDSFIDNSCNDSSANDRFIDSSCNDRSIDNSHNDCLANDRFIDSSCNE</sequence>
<dbReference type="EMBL" id="BPLQ01015044">
    <property type="protein sequence ID" value="GIY85406.1"/>
    <property type="molecule type" value="Genomic_DNA"/>
</dbReference>
<keyword evidence="2" id="KW-1185">Reference proteome</keyword>
<proteinExistence type="predicted"/>
<accession>A0AAV4WSD0</accession>
<protein>
    <submittedName>
        <fullName evidence="1">Uncharacterized protein</fullName>
    </submittedName>
</protein>
<comment type="caution">
    <text evidence="1">The sequence shown here is derived from an EMBL/GenBank/DDBJ whole genome shotgun (WGS) entry which is preliminary data.</text>
</comment>